<keyword evidence="3 5" id="KW-0863">Zinc-finger</keyword>
<dbReference type="Proteomes" id="UP000000707">
    <property type="component" value="Unassembled WGS sequence"/>
</dbReference>
<organism evidence="9">
    <name type="scientific">Candida tenuis (strain ATCC 10573 / BCRC 21748 / CBS 615 / JCM 9827 / NBRC 10315 / NRRL Y-1498 / VKM Y-70)</name>
    <name type="common">Yeast</name>
    <name type="synonym">Yamadazyma tenuis</name>
    <dbReference type="NCBI Taxonomy" id="590646"/>
    <lineage>
        <taxon>Eukaryota</taxon>
        <taxon>Fungi</taxon>
        <taxon>Dikarya</taxon>
        <taxon>Ascomycota</taxon>
        <taxon>Saccharomycotina</taxon>
        <taxon>Pichiomycetes</taxon>
        <taxon>Debaryomycetaceae</taxon>
        <taxon>Yamadazyma</taxon>
    </lineage>
</organism>
<dbReference type="PANTHER" id="PTHR23057:SF0">
    <property type="entry name" value="JUXTAPOSED WITH ANOTHER ZINC FINGER PROTEIN 1"/>
    <property type="match status" value="1"/>
</dbReference>
<dbReference type="GO" id="GO:0005634">
    <property type="term" value="C:nucleus"/>
    <property type="evidence" value="ECO:0007669"/>
    <property type="project" value="TreeGrafter"/>
</dbReference>
<dbReference type="FunFam" id="3.30.160.60:FF:001987">
    <property type="entry name" value="Transcription factor SFP1"/>
    <property type="match status" value="1"/>
</dbReference>
<evidence type="ECO:0000256" key="2">
    <source>
        <dbReference type="ARBA" id="ARBA00022737"/>
    </source>
</evidence>
<evidence type="ECO:0000313" key="8">
    <source>
        <dbReference type="EMBL" id="EGV60475.1"/>
    </source>
</evidence>
<dbReference type="PROSITE" id="PS00028">
    <property type="entry name" value="ZINC_FINGER_C2H2_1"/>
    <property type="match status" value="2"/>
</dbReference>
<feature type="region of interest" description="Disordered" evidence="6">
    <location>
        <begin position="258"/>
        <end position="329"/>
    </location>
</feature>
<dbReference type="PROSITE" id="PS50157">
    <property type="entry name" value="ZINC_FINGER_C2H2_2"/>
    <property type="match status" value="2"/>
</dbReference>
<keyword evidence="9" id="KW-1185">Reference proteome</keyword>
<protein>
    <recommendedName>
        <fullName evidence="7">C2H2-type domain-containing protein</fullName>
    </recommendedName>
</protein>
<feature type="compositionally biased region" description="Low complexity" evidence="6">
    <location>
        <begin position="258"/>
        <end position="280"/>
    </location>
</feature>
<dbReference type="Gene3D" id="3.30.160.60">
    <property type="entry name" value="Classic Zinc Finger"/>
    <property type="match status" value="1"/>
</dbReference>
<dbReference type="InterPro" id="IPR051580">
    <property type="entry name" value="ZnF-Chromatin_assoc"/>
</dbReference>
<feature type="compositionally biased region" description="Low complexity" evidence="6">
    <location>
        <begin position="16"/>
        <end position="30"/>
    </location>
</feature>
<dbReference type="STRING" id="590646.G3BE75"/>
<dbReference type="SMART" id="SM00355">
    <property type="entry name" value="ZnF_C2H2"/>
    <property type="match status" value="3"/>
</dbReference>
<evidence type="ECO:0000313" key="9">
    <source>
        <dbReference type="Proteomes" id="UP000000707"/>
    </source>
</evidence>
<evidence type="ECO:0000256" key="5">
    <source>
        <dbReference type="PROSITE-ProRule" id="PRU00042"/>
    </source>
</evidence>
<dbReference type="HOGENOM" id="CLU_013026_0_0_1"/>
<dbReference type="AlphaFoldDB" id="G3BE75"/>
<feature type="compositionally biased region" description="Polar residues" evidence="6">
    <location>
        <begin position="298"/>
        <end position="314"/>
    </location>
</feature>
<keyword evidence="4" id="KW-0862">Zinc</keyword>
<evidence type="ECO:0000256" key="3">
    <source>
        <dbReference type="ARBA" id="ARBA00022771"/>
    </source>
</evidence>
<evidence type="ECO:0000256" key="4">
    <source>
        <dbReference type="ARBA" id="ARBA00022833"/>
    </source>
</evidence>
<keyword evidence="2" id="KW-0677">Repeat</keyword>
<feature type="domain" description="C2H2-type" evidence="7">
    <location>
        <begin position="350"/>
        <end position="380"/>
    </location>
</feature>
<feature type="region of interest" description="Disordered" evidence="6">
    <location>
        <begin position="1"/>
        <end position="38"/>
    </location>
</feature>
<dbReference type="InterPro" id="IPR013087">
    <property type="entry name" value="Znf_C2H2_type"/>
</dbReference>
<evidence type="ECO:0000259" key="7">
    <source>
        <dbReference type="PROSITE" id="PS50157"/>
    </source>
</evidence>
<dbReference type="SUPFAM" id="SSF57667">
    <property type="entry name" value="beta-beta-alpha zinc fingers"/>
    <property type="match status" value="1"/>
</dbReference>
<accession>G3BE75</accession>
<dbReference type="InterPro" id="IPR036236">
    <property type="entry name" value="Znf_C2H2_sf"/>
</dbReference>
<dbReference type="GO" id="GO:0008270">
    <property type="term" value="F:zinc ion binding"/>
    <property type="evidence" value="ECO:0007669"/>
    <property type="project" value="UniProtKB-KW"/>
</dbReference>
<dbReference type="OrthoDB" id="3269380at2759"/>
<gene>
    <name evidence="8" type="ORF">CANTEDRAFT_136954</name>
</gene>
<feature type="compositionally biased region" description="Low complexity" evidence="6">
    <location>
        <begin position="287"/>
        <end position="296"/>
    </location>
</feature>
<dbReference type="PANTHER" id="PTHR23057">
    <property type="entry name" value="JUXTAPOSED WITH ANOTHER ZINC FINGER PROTEIN 1"/>
    <property type="match status" value="1"/>
</dbReference>
<proteinExistence type="predicted"/>
<evidence type="ECO:0000256" key="6">
    <source>
        <dbReference type="SAM" id="MobiDB-lite"/>
    </source>
</evidence>
<sequence length="435" mass="48167">MFNTKIFETSSGTGGTPTPSINIPNNNGNPVHQPSDDNTQPIDITYQRSSIFNNSRFRRESLAHSQGMGGVSWGSITIGSWLKDEVMMLNHQSANGGAQISFGHNGAGSAAAMGTSSSNHLNIMNPRRGSFRFAQAGGANSGGFHSASMAMSPPQTSYLPNLEADYCKDYSCCGQLLPTLHDLLRHYEEAHINMSPPSDNNAYINSNRNRNMNNIHNILETVSTTDVFLNNNPHLQQVQQAAHQQAIQQQQQQQTLQQQQHAAQISHQQNQHMQAQGQHHPNQIPTQSHSQPQHPQAQVLTPHTPQNYSQSPSDNGAGGSGSPMDEDDLMYIDDPARHLYVVENNEDKPFKCPVIGCDKNYKNQNGLKYHRLHGHQNQTLKENPDGSISVIDPESNTPYLDGAALEKDKPYRCEVCGKRYKNLNGLKYHRGHTTH</sequence>
<reference evidence="8 9" key="1">
    <citation type="journal article" date="2011" name="Proc. Natl. Acad. Sci. U.S.A.">
        <title>Comparative genomics of xylose-fermenting fungi for enhanced biofuel production.</title>
        <authorList>
            <person name="Wohlbach D.J."/>
            <person name="Kuo A."/>
            <person name="Sato T.K."/>
            <person name="Potts K.M."/>
            <person name="Salamov A.A."/>
            <person name="LaButti K.M."/>
            <person name="Sun H."/>
            <person name="Clum A."/>
            <person name="Pangilinan J.L."/>
            <person name="Lindquist E.A."/>
            <person name="Lucas S."/>
            <person name="Lapidus A."/>
            <person name="Jin M."/>
            <person name="Gunawan C."/>
            <person name="Balan V."/>
            <person name="Dale B.E."/>
            <person name="Jeffries T.W."/>
            <person name="Zinkel R."/>
            <person name="Barry K.W."/>
            <person name="Grigoriev I.V."/>
            <person name="Gasch A.P."/>
        </authorList>
    </citation>
    <scope>NUCLEOTIDE SEQUENCE [LARGE SCALE GENOMIC DNA]</scope>
    <source>
        <strain evidence="9">ATCC 10573 / BCRC 21748 / CBS 615 / JCM 9827 / NBRC 10315 / NRRL Y-1498 / VKM Y-70</strain>
    </source>
</reference>
<evidence type="ECO:0000256" key="1">
    <source>
        <dbReference type="ARBA" id="ARBA00022723"/>
    </source>
</evidence>
<keyword evidence="1" id="KW-0479">Metal-binding</keyword>
<dbReference type="EMBL" id="GL996528">
    <property type="protein sequence ID" value="EGV60475.1"/>
    <property type="molecule type" value="Genomic_DNA"/>
</dbReference>
<name>G3BE75_CANTC</name>
<feature type="domain" description="C2H2-type" evidence="7">
    <location>
        <begin position="411"/>
        <end position="435"/>
    </location>
</feature>
<dbReference type="eggNOG" id="KOG4124">
    <property type="taxonomic scope" value="Eukaryota"/>
</dbReference>